<feature type="region of interest" description="Disordered" evidence="1">
    <location>
        <begin position="1856"/>
        <end position="1908"/>
    </location>
</feature>
<proteinExistence type="predicted"/>
<sequence length="1908" mass="207733">MTIKLQISGLKDTADTHSVRGGMPGIEAANPDTGLLNVIQVVDSYNLSPSAREQSPKPQGISVEDDAVLEIEIEGGFTTWVSAKRYYEDAPLLKPEAMVGDAVSVNSLPRASERGVKEWLTTRLRVLRLNPDAITDKLTDPTQWPIDLVDEAKDLGVNLLAKIPAWYATKALIRMIENNLEPGPGLYKWDDATGKTGTPAQAVNLSDFDADKRILVFIHGTASSTRGSFGAFLSTEAQPQWQELQRRFDNNIYAFEHRTLSESPIDNAIKLLRVLPRNARVSIVSHSRGGLVGDLVTLTSINTELVANFKRGNSDLDLADLHDRRQLGRLAELVAQKQLRVERFVRCASPSRGTLLAGENIDVFLSVLTNLIGFIPGVGGTPLYEVVKRIALEIVKNRTVPSLVPGLEAMMPQSPLVALLNNLTDPALGAMGVIAGDIQGGNWLKKIGVFASDHIIYEGRDNDLVVNTDAMFHGARRTVAGYIFDQGADVSHFNYFSNPSTRGALVEWLAATDKRPAIFRDIVTEALEPVPMLRSLQTRANADQPIVFVLPGIMGSHLNVGEREVWMRYLALLRGGLGDLADVTAENVRPVALVGDGYRELCEFLQNTHEVIPFAYDWRRSVTAAAHLLIVELENALRRTQQPVRIIAHSMGGLVVRAMIAQAPDLWDRICKRDGGRLIMLGTPNRGSYDIVESLLGTAATVQKLALLDLTHDTARIVDIISKFPGVLELLPDDERYFTVPHWQEYQKKLRGSAIPGEALLNDARTTHDAIKDHLSGLPHPDRVHYVAGTSPRTVKGIDRVGDRIVLECTTEGDGRVTYASGRLPGVRTWYMDAVHGDLASHAPSFLALQDLLDSGTTARLSETPLSSARGGPQDFRALPEPVLYPTETSLAADLLGKSAQKPYQEGAQPSFRVSVVHDDLRYARYPIVVGHYEGDTIIGAEAQLDGLLRGALTERYALGLYPGVFGSVAVVLRKPTALQKALALPTGAIVVGLGKWGDLSAGQLCDLLRRAALQYVLERRDGMTASPDDDSATEKIGLSVLLVGGNSTANIAVGDSVGAILRAIGQANRELADGNSTPLTIQEVEIVELYADTAIEAAHAVKRLAPLIGKELETEIEAAPLLRRGRDGRRRLTASAGRQHAWRRWEVSVVVPPHKSEPACLPKPLADRLKRAVLESDNADPELLAALAELAISAPAGRAEAHRQIKFLTLSDRARAEATAQQRQPELVDRLIKDSISQTRFRADESRVLFELTVPNELKSGLAQVDNLVLVLDAETAAYPWELMSAGDKALCLDKALVRQLQTSNYRPQIGARAGTAAYVVGDPLVSPPFNQLPGAMAEASAVYDLLRGRFDVDKPVTKPTALEVLAGLYRKPYRVVHLAGHGYYEPPVTADGKARSGMVLDNGVFLTAVEVGQMQQVPELVFLNCCHIGQTGPEAPAQRPTVEFNRLAASVSRELIEMGVRAVVAAGWAVKDDAAKEFAQKFYECMLGGETFGYALKAARGHTHEEFRDSNTWGAYQAYGDPDYRLDPTATGTTAAGPGRVDVAEFIEAVSYVGRKPEAGSAPTIAPSEAAQQLNALVKECPADWLEQTDVQMAIGYAYGNLRRFEDARRYLIASLAGEGETSTTTMRAVEQLANFEARMANDLADSEADRARELYGEAIARLERLLEVSKTAERYNLLGSAYKRRAASEPTARAAAAMLCQAREQYRQAHLLTLQRQCLDPYSVLNWLTLTAILDQQVPDADALIDRCEATARERFSVDRTFYTAVAIADAALVRALRSGRLGRNGHAGQQEVARLLTRFEEVVQLAAPTQSNLDSVCTHLDVTSRLLIKIHPNRAGSRITVAHLDELRRRIGGDQRNGQSPEPKVSTNQTNGSSPNQTNGSSPKTTAGQPKPPSRRPGGVGISG</sequence>
<keyword evidence="5" id="KW-1185">Reference proteome</keyword>
<organism evidence="4 5">
    <name type="scientific">Mycolicibacterium nivoides</name>
    <dbReference type="NCBI Taxonomy" id="2487344"/>
    <lineage>
        <taxon>Bacteria</taxon>
        <taxon>Bacillati</taxon>
        <taxon>Actinomycetota</taxon>
        <taxon>Actinomycetes</taxon>
        <taxon>Mycobacteriales</taxon>
        <taxon>Mycobacteriaceae</taxon>
        <taxon>Mycolicibacterium</taxon>
    </lineage>
</organism>
<comment type="caution">
    <text evidence="4">The sequence shown here is derived from an EMBL/GenBank/DDBJ whole genome shotgun (WGS) entry which is preliminary data.</text>
</comment>
<reference evidence="4 5" key="1">
    <citation type="submission" date="2024-12" db="EMBL/GenBank/DDBJ databases">
        <title>The coexistence of Mycolicibacterium septicum and Mycolicibacterium nivoides in clinical samples.</title>
        <authorList>
            <person name="Wang C."/>
            <person name="Feng Y."/>
            <person name="Zong Z."/>
        </authorList>
    </citation>
    <scope>NUCLEOTIDE SEQUENCE [LARGE SCALE GENOMIC DNA]</scope>
    <source>
        <strain evidence="4 5">120309</strain>
    </source>
</reference>
<feature type="compositionally biased region" description="Polar residues" evidence="1">
    <location>
        <begin position="1860"/>
        <end position="1892"/>
    </location>
</feature>
<feature type="domain" description="CHAT" evidence="2">
    <location>
        <begin position="1247"/>
        <end position="1523"/>
    </location>
</feature>
<dbReference type="Pfam" id="PF12770">
    <property type="entry name" value="CHAT"/>
    <property type="match status" value="1"/>
</dbReference>
<gene>
    <name evidence="4" type="ORF">ACK4CT_16575</name>
</gene>
<feature type="domain" description="DUF7379" evidence="3">
    <location>
        <begin position="215"/>
        <end position="293"/>
    </location>
</feature>
<name>A0ABW9LA08_9MYCO</name>
<protein>
    <submittedName>
        <fullName evidence="4">CHAT domain-containing protein</fullName>
    </submittedName>
</protein>
<evidence type="ECO:0000313" key="5">
    <source>
        <dbReference type="Proteomes" id="UP001635816"/>
    </source>
</evidence>
<dbReference type="InterPro" id="IPR046880">
    <property type="entry name" value="TPR-S"/>
</dbReference>
<dbReference type="SUPFAM" id="SSF53474">
    <property type="entry name" value="alpha/beta-Hydrolases"/>
    <property type="match status" value="2"/>
</dbReference>
<dbReference type="RefSeq" id="WP_409543792.1">
    <property type="nucleotide sequence ID" value="NZ_JBKBDD010000005.1"/>
</dbReference>
<dbReference type="Gene3D" id="3.40.50.1820">
    <property type="entry name" value="alpha/beta hydrolase"/>
    <property type="match status" value="2"/>
</dbReference>
<evidence type="ECO:0000259" key="3">
    <source>
        <dbReference type="Pfam" id="PF24096"/>
    </source>
</evidence>
<dbReference type="Pfam" id="PF20308">
    <property type="entry name" value="TPR-S"/>
    <property type="match status" value="1"/>
</dbReference>
<dbReference type="Pfam" id="PF24096">
    <property type="entry name" value="DUF7379"/>
    <property type="match status" value="2"/>
</dbReference>
<dbReference type="EMBL" id="JBKBDD010000005">
    <property type="protein sequence ID" value="MFN6544808.1"/>
    <property type="molecule type" value="Genomic_DNA"/>
</dbReference>
<dbReference type="PANTHER" id="PTHR37946:SF1">
    <property type="entry name" value="SLL1969 PROTEIN"/>
    <property type="match status" value="1"/>
</dbReference>
<dbReference type="InterPro" id="IPR029058">
    <property type="entry name" value="AB_hydrolase_fold"/>
</dbReference>
<accession>A0ABW9LA08</accession>
<dbReference type="InterPro" id="IPR024983">
    <property type="entry name" value="CHAT_dom"/>
</dbReference>
<dbReference type="InterPro" id="IPR055803">
    <property type="entry name" value="DUF7379"/>
</dbReference>
<dbReference type="InterPro" id="IPR003386">
    <property type="entry name" value="LACT/PDAT_acylTrfase"/>
</dbReference>
<evidence type="ECO:0000259" key="2">
    <source>
        <dbReference type="Pfam" id="PF12770"/>
    </source>
</evidence>
<dbReference type="Pfam" id="PF02450">
    <property type="entry name" value="LCAT"/>
    <property type="match status" value="1"/>
</dbReference>
<evidence type="ECO:0000256" key="1">
    <source>
        <dbReference type="SAM" id="MobiDB-lite"/>
    </source>
</evidence>
<evidence type="ECO:0000313" key="4">
    <source>
        <dbReference type="EMBL" id="MFN6544808.1"/>
    </source>
</evidence>
<dbReference type="PANTHER" id="PTHR37946">
    <property type="entry name" value="SLL1969 PROTEIN"/>
    <property type="match status" value="1"/>
</dbReference>
<feature type="domain" description="DUF7379" evidence="3">
    <location>
        <begin position="330"/>
        <end position="421"/>
    </location>
</feature>
<dbReference type="Proteomes" id="UP001635816">
    <property type="component" value="Unassembled WGS sequence"/>
</dbReference>